<dbReference type="Pfam" id="PF01544">
    <property type="entry name" value="CorA"/>
    <property type="match status" value="1"/>
</dbReference>
<dbReference type="GO" id="GO:0046873">
    <property type="term" value="F:metal ion transmembrane transporter activity"/>
    <property type="evidence" value="ECO:0007669"/>
    <property type="project" value="InterPro"/>
</dbReference>
<evidence type="ECO:0000313" key="7">
    <source>
        <dbReference type="EMBL" id="ETS74792.1"/>
    </source>
</evidence>
<keyword evidence="4 6" id="KW-0472">Membrane</keyword>
<dbReference type="InterPro" id="IPR045863">
    <property type="entry name" value="CorA_TM1_TM2"/>
</dbReference>
<dbReference type="SUPFAM" id="SSF144083">
    <property type="entry name" value="Magnesium transport protein CorA, transmembrane region"/>
    <property type="match status" value="1"/>
</dbReference>
<evidence type="ECO:0000256" key="2">
    <source>
        <dbReference type="ARBA" id="ARBA00022692"/>
    </source>
</evidence>
<feature type="transmembrane region" description="Helical" evidence="6">
    <location>
        <begin position="364"/>
        <end position="384"/>
    </location>
</feature>
<dbReference type="InParanoid" id="W3WNU9"/>
<name>W3WNU9_PESFW</name>
<dbReference type="AlphaFoldDB" id="W3WNU9"/>
<dbReference type="Gene3D" id="1.20.58.340">
    <property type="entry name" value="Magnesium transport protein CorA, transmembrane region"/>
    <property type="match status" value="1"/>
</dbReference>
<evidence type="ECO:0000256" key="5">
    <source>
        <dbReference type="SAM" id="MobiDB-lite"/>
    </source>
</evidence>
<feature type="region of interest" description="Disordered" evidence="5">
    <location>
        <begin position="435"/>
        <end position="510"/>
    </location>
</feature>
<dbReference type="KEGG" id="pfy:PFICI_13276"/>
<evidence type="ECO:0000256" key="4">
    <source>
        <dbReference type="ARBA" id="ARBA00023136"/>
    </source>
</evidence>
<dbReference type="Proteomes" id="UP000030651">
    <property type="component" value="Unassembled WGS sequence"/>
</dbReference>
<dbReference type="GO" id="GO:0016020">
    <property type="term" value="C:membrane"/>
    <property type="evidence" value="ECO:0007669"/>
    <property type="project" value="UniProtKB-SubCell"/>
</dbReference>
<gene>
    <name evidence="7" type="ORF">PFICI_13276</name>
</gene>
<evidence type="ECO:0000313" key="8">
    <source>
        <dbReference type="Proteomes" id="UP000030651"/>
    </source>
</evidence>
<keyword evidence="2 6" id="KW-0812">Transmembrane</keyword>
<reference evidence="8" key="1">
    <citation type="journal article" date="2015" name="BMC Genomics">
        <title>Genomic and transcriptomic analysis of the endophytic fungus Pestalotiopsis fici reveals its lifestyle and high potential for synthesis of natural products.</title>
        <authorList>
            <person name="Wang X."/>
            <person name="Zhang X."/>
            <person name="Liu L."/>
            <person name="Xiang M."/>
            <person name="Wang W."/>
            <person name="Sun X."/>
            <person name="Che Y."/>
            <person name="Guo L."/>
            <person name="Liu G."/>
            <person name="Guo L."/>
            <person name="Wang C."/>
            <person name="Yin W.B."/>
            <person name="Stadler M."/>
            <person name="Zhang X."/>
            <person name="Liu X."/>
        </authorList>
    </citation>
    <scope>NUCLEOTIDE SEQUENCE [LARGE SCALE GENOMIC DNA]</scope>
    <source>
        <strain evidence="8">W106-1 / CGMCC3.15140</strain>
    </source>
</reference>
<proteinExistence type="predicted"/>
<comment type="subcellular location">
    <subcellularLocation>
        <location evidence="1">Membrane</location>
        <topology evidence="1">Multi-pass membrane protein</topology>
    </subcellularLocation>
</comment>
<protein>
    <submittedName>
        <fullName evidence="7">Uncharacterized protein</fullName>
    </submittedName>
</protein>
<evidence type="ECO:0000256" key="3">
    <source>
        <dbReference type="ARBA" id="ARBA00022989"/>
    </source>
</evidence>
<evidence type="ECO:0000256" key="1">
    <source>
        <dbReference type="ARBA" id="ARBA00004141"/>
    </source>
</evidence>
<evidence type="ECO:0000256" key="6">
    <source>
        <dbReference type="SAM" id="Phobius"/>
    </source>
</evidence>
<keyword evidence="8" id="KW-1185">Reference proteome</keyword>
<dbReference type="RefSeq" id="XP_007840048.1">
    <property type="nucleotide sequence ID" value="XM_007841857.1"/>
</dbReference>
<dbReference type="EMBL" id="KI912119">
    <property type="protein sequence ID" value="ETS74792.1"/>
    <property type="molecule type" value="Genomic_DNA"/>
</dbReference>
<feature type="compositionally biased region" description="Basic and acidic residues" evidence="5">
    <location>
        <begin position="451"/>
        <end position="461"/>
    </location>
</feature>
<accession>W3WNU9</accession>
<sequence>MSTPKKNSICITMLNVKTDSRALEQVGADLQYEDSDAFESFFTEEVNNSQGPILLGIEGWQFWTDGMLRKVLPNLPPPTYHQMGSQKSAATSLPTMDLGGSETSFVVNFIDMVELKQLSQTRRKVMCLDDSRAAKPVRVFYWACEAGGINSHPDRPIIVVCVETRDPGLGLEHRLEKELENHLLFNQRRWDRLEQSLHWIAVDLFFIYNRWDEVLGAITDTVANTDILVYLRSLPTMILARSIHRNIGTLIELSEYIYLHEAVSQQIKDAVGRSANQKAKEQEGNQAPRHLEKRLGEIELHLQHVKSTTEIMQKQLENLLALAFNTETIEQGRTVARLTGLAFVFVPLSFVAGLFGMTTNNWKIIWYTPAAVASLIITVLAAFFSHQAIDLWDRYHHEANHSKLSRLLRANTLDFDKEAARSSVKQSTREAMIRSVKQKLSRKSNVLLQRPEAHPPRKDQQVIEGFAEPPHFLGSHTQKPDLPSPKIANDRESGQQSATKPPNGSRRDVGELTNDLELFSVQPQREVPFEIMSYGPDSNVTFHMRRTAEIQSTIDRKLEIVQGFNHSKSNRNRETFMTRINYGMRLSDQHQAAKPSQV</sequence>
<feature type="transmembrane region" description="Helical" evidence="6">
    <location>
        <begin position="338"/>
        <end position="358"/>
    </location>
</feature>
<dbReference type="GeneID" id="19278289"/>
<dbReference type="InterPro" id="IPR002523">
    <property type="entry name" value="MgTranspt_CorA/ZnTranspt_ZntB"/>
</dbReference>
<dbReference type="HOGENOM" id="CLU_456419_0_0_1"/>
<dbReference type="OrthoDB" id="5428055at2759"/>
<keyword evidence="3 6" id="KW-1133">Transmembrane helix</keyword>
<dbReference type="eggNOG" id="ENOG502SFSA">
    <property type="taxonomic scope" value="Eukaryota"/>
</dbReference>
<organism evidence="7 8">
    <name type="scientific">Pestalotiopsis fici (strain W106-1 / CGMCC3.15140)</name>
    <dbReference type="NCBI Taxonomy" id="1229662"/>
    <lineage>
        <taxon>Eukaryota</taxon>
        <taxon>Fungi</taxon>
        <taxon>Dikarya</taxon>
        <taxon>Ascomycota</taxon>
        <taxon>Pezizomycotina</taxon>
        <taxon>Sordariomycetes</taxon>
        <taxon>Xylariomycetidae</taxon>
        <taxon>Amphisphaeriales</taxon>
        <taxon>Sporocadaceae</taxon>
        <taxon>Pestalotiopsis</taxon>
    </lineage>
</organism>